<feature type="signal peptide" evidence="1">
    <location>
        <begin position="1"/>
        <end position="21"/>
    </location>
</feature>
<comment type="caution">
    <text evidence="2">The sequence shown here is derived from an EMBL/GenBank/DDBJ whole genome shotgun (WGS) entry which is preliminary data.</text>
</comment>
<reference evidence="2 3" key="1">
    <citation type="submission" date="2018-03" db="EMBL/GenBank/DDBJ databases">
        <title>Aquarubrobacter algicola gen. nov., sp. nov., a novel actinobacterium isolated from shallow eutrophic lake during the end of cyanobacterial harmful algal blooms.</title>
        <authorList>
            <person name="Chun S.J."/>
        </authorList>
    </citation>
    <scope>NUCLEOTIDE SEQUENCE [LARGE SCALE GENOMIC DNA]</scope>
    <source>
        <strain evidence="2 3">Seoho-28</strain>
    </source>
</reference>
<gene>
    <name evidence="2" type="ORF">C7Y72_12215</name>
</gene>
<organism evidence="2 3">
    <name type="scientific">Paraconexibacter algicola</name>
    <dbReference type="NCBI Taxonomy" id="2133960"/>
    <lineage>
        <taxon>Bacteria</taxon>
        <taxon>Bacillati</taxon>
        <taxon>Actinomycetota</taxon>
        <taxon>Thermoleophilia</taxon>
        <taxon>Solirubrobacterales</taxon>
        <taxon>Paraconexibacteraceae</taxon>
        <taxon>Paraconexibacter</taxon>
    </lineage>
</organism>
<dbReference type="PROSITE" id="PS51257">
    <property type="entry name" value="PROKAR_LIPOPROTEIN"/>
    <property type="match status" value="1"/>
</dbReference>
<sequence length="133" mass="13999">MRTSLHRPLLLALLGASLAVAGCGDDGDDAPSTVDPAAFSRAFEQATGVQLSVSSSYGGTTNLRRVDDRPDARYGSFAIRITDEDDDDRAIAVATGGASTRTYPKGVELSSYSGPRNPEVLERLDRAVRAALA</sequence>
<proteinExistence type="predicted"/>
<dbReference type="AlphaFoldDB" id="A0A2T4UM66"/>
<keyword evidence="1" id="KW-0732">Signal</keyword>
<evidence type="ECO:0000313" key="3">
    <source>
        <dbReference type="Proteomes" id="UP000240739"/>
    </source>
</evidence>
<feature type="chain" id="PRO_5015495362" evidence="1">
    <location>
        <begin position="22"/>
        <end position="133"/>
    </location>
</feature>
<name>A0A2T4UM66_9ACTN</name>
<keyword evidence="3" id="KW-1185">Reference proteome</keyword>
<protein>
    <submittedName>
        <fullName evidence="2">Uncharacterized protein</fullName>
    </submittedName>
</protein>
<accession>A0A2T4UM66</accession>
<dbReference type="Proteomes" id="UP000240739">
    <property type="component" value="Unassembled WGS sequence"/>
</dbReference>
<evidence type="ECO:0000256" key="1">
    <source>
        <dbReference type="SAM" id="SignalP"/>
    </source>
</evidence>
<dbReference type="EMBL" id="PYYB01000001">
    <property type="protein sequence ID" value="PTL60347.1"/>
    <property type="molecule type" value="Genomic_DNA"/>
</dbReference>
<evidence type="ECO:0000313" key="2">
    <source>
        <dbReference type="EMBL" id="PTL60347.1"/>
    </source>
</evidence>
<dbReference type="RefSeq" id="WP_107568992.1">
    <property type="nucleotide sequence ID" value="NZ_PYYB01000001.1"/>
</dbReference>